<dbReference type="EMBL" id="CP117417">
    <property type="protein sequence ID" value="WCT76768.1"/>
    <property type="molecule type" value="Genomic_DNA"/>
</dbReference>
<organism evidence="1 2">
    <name type="scientific">Novosphingobium humi</name>
    <dbReference type="NCBI Taxonomy" id="2282397"/>
    <lineage>
        <taxon>Bacteria</taxon>
        <taxon>Pseudomonadati</taxon>
        <taxon>Pseudomonadota</taxon>
        <taxon>Alphaproteobacteria</taxon>
        <taxon>Sphingomonadales</taxon>
        <taxon>Sphingomonadaceae</taxon>
        <taxon>Novosphingobium</taxon>
    </lineage>
</organism>
<sequence>MSRQLALASMIAIAASAACALMAPGMANAMAMARYASIILR</sequence>
<dbReference type="RefSeq" id="WP_273617173.1">
    <property type="nucleotide sequence ID" value="NZ_CP103868.1"/>
</dbReference>
<dbReference type="PROSITE" id="PS51257">
    <property type="entry name" value="PROKAR_LIPOPROTEIN"/>
    <property type="match status" value="1"/>
</dbReference>
<keyword evidence="2" id="KW-1185">Reference proteome</keyword>
<dbReference type="Proteomes" id="UP001218231">
    <property type="component" value="Chromosome"/>
</dbReference>
<evidence type="ECO:0000313" key="1">
    <source>
        <dbReference type="EMBL" id="WCT76768.1"/>
    </source>
</evidence>
<accession>A0ABY7TU53</accession>
<proteinExistence type="predicted"/>
<gene>
    <name evidence="1" type="ORF">PQ457_12640</name>
</gene>
<evidence type="ECO:0000313" key="2">
    <source>
        <dbReference type="Proteomes" id="UP001218231"/>
    </source>
</evidence>
<reference evidence="1 2" key="1">
    <citation type="submission" date="2023-02" db="EMBL/GenBank/DDBJ databases">
        <title>Genome sequence of Novosphingobium humi KACC 19094.</title>
        <authorList>
            <person name="Kim S."/>
            <person name="Heo J."/>
            <person name="Kwon S.-W."/>
        </authorList>
    </citation>
    <scope>NUCLEOTIDE SEQUENCE [LARGE SCALE GENOMIC DNA]</scope>
    <source>
        <strain evidence="1 2">KACC 19094</strain>
    </source>
</reference>
<name>A0ABY7TU53_9SPHN</name>
<protein>
    <submittedName>
        <fullName evidence="1">Uncharacterized protein</fullName>
    </submittedName>
</protein>